<dbReference type="EMBL" id="MPGH01000005">
    <property type="protein sequence ID" value="OLN97781.1"/>
    <property type="molecule type" value="Genomic_DNA"/>
</dbReference>
<comment type="caution">
    <text evidence="3">The sequence shown here is derived from an EMBL/GenBank/DDBJ whole genome shotgun (WGS) entry which is preliminary data.</text>
</comment>
<evidence type="ECO:0000256" key="1">
    <source>
        <dbReference type="ARBA" id="ARBA00005986"/>
    </source>
</evidence>
<evidence type="ECO:0000313" key="3">
    <source>
        <dbReference type="EMBL" id="OLN97781.1"/>
    </source>
</evidence>
<keyword evidence="4" id="KW-1185">Reference proteome</keyword>
<dbReference type="AlphaFoldDB" id="A0A1Q8S8T3"/>
<dbReference type="STRING" id="708187.A0A1Q8S8T3"/>
<evidence type="ECO:0000259" key="2">
    <source>
        <dbReference type="Pfam" id="PF07110"/>
    </source>
</evidence>
<dbReference type="GO" id="GO:0016491">
    <property type="term" value="F:oxidoreductase activity"/>
    <property type="evidence" value="ECO:0007669"/>
    <property type="project" value="InterPro"/>
</dbReference>
<feature type="domain" description="EthD" evidence="2">
    <location>
        <begin position="36"/>
        <end position="110"/>
    </location>
</feature>
<dbReference type="Proteomes" id="UP000186583">
    <property type="component" value="Unassembled WGS sequence"/>
</dbReference>
<dbReference type="Pfam" id="PF07110">
    <property type="entry name" value="EthD"/>
    <property type="match status" value="1"/>
</dbReference>
<comment type="similarity">
    <text evidence="1">Belongs to the tpcK family.</text>
</comment>
<reference evidence="3 4" key="1">
    <citation type="submission" date="2016-11" db="EMBL/GenBank/DDBJ databases">
        <title>Draft Genome Assembly of Colletotrichum chlorophyti a pathogen of herbaceous plants.</title>
        <authorList>
            <person name="Gan P."/>
            <person name="Narusaka M."/>
            <person name="Tsushima A."/>
            <person name="Narusaka Y."/>
            <person name="Takano Y."/>
            <person name="Shirasu K."/>
        </authorList>
    </citation>
    <scope>NUCLEOTIDE SEQUENCE [LARGE SCALE GENOMIC DNA]</scope>
    <source>
        <strain evidence="3 4">NTL11</strain>
    </source>
</reference>
<gene>
    <name evidence="3" type="ORF">CCHL11_07909</name>
</gene>
<proteinExistence type="inferred from homology"/>
<protein>
    <recommendedName>
        <fullName evidence="2">EthD domain-containing protein</fullName>
    </recommendedName>
</protein>
<dbReference type="InterPro" id="IPR009799">
    <property type="entry name" value="EthD_dom"/>
</dbReference>
<sequence>MAQNEHAASTAAPALAGPVPQRGRYLKISMFMKKLPHLTDDYFRAYWANNHRLLVLENSTFTSKVRRYNQLREQAAALGGEVLEYDGVAEFWVETLEDWESVARDPDFVRILSGKFPSFPPSKNQLNHVMLRGRFEGDVANFVLPPLHVMLGYDYLVIGDNRGVE</sequence>
<evidence type="ECO:0000313" key="4">
    <source>
        <dbReference type="Proteomes" id="UP000186583"/>
    </source>
</evidence>
<accession>A0A1Q8S8T3</accession>
<dbReference type="InterPro" id="IPR011008">
    <property type="entry name" value="Dimeric_a/b-barrel"/>
</dbReference>
<dbReference type="SUPFAM" id="SSF54909">
    <property type="entry name" value="Dimeric alpha+beta barrel"/>
    <property type="match status" value="1"/>
</dbReference>
<dbReference type="OrthoDB" id="3454835at2759"/>
<name>A0A1Q8S8T3_9PEZI</name>
<organism evidence="3 4">
    <name type="scientific">Colletotrichum chlorophyti</name>
    <dbReference type="NCBI Taxonomy" id="708187"/>
    <lineage>
        <taxon>Eukaryota</taxon>
        <taxon>Fungi</taxon>
        <taxon>Dikarya</taxon>
        <taxon>Ascomycota</taxon>
        <taxon>Pezizomycotina</taxon>
        <taxon>Sordariomycetes</taxon>
        <taxon>Hypocreomycetidae</taxon>
        <taxon>Glomerellales</taxon>
        <taxon>Glomerellaceae</taxon>
        <taxon>Colletotrichum</taxon>
    </lineage>
</organism>
<dbReference type="Gene3D" id="3.30.70.100">
    <property type="match status" value="1"/>
</dbReference>